<dbReference type="InterPro" id="IPR011032">
    <property type="entry name" value="GroES-like_sf"/>
</dbReference>
<dbReference type="SUPFAM" id="SSF50129">
    <property type="entry name" value="GroES-like"/>
    <property type="match status" value="1"/>
</dbReference>
<keyword evidence="3" id="KW-1185">Reference proteome</keyword>
<dbReference type="InterPro" id="IPR013149">
    <property type="entry name" value="ADH-like_C"/>
</dbReference>
<dbReference type="AlphaFoldDB" id="A0A2C6Y3R0"/>
<dbReference type="Gene3D" id="3.40.50.720">
    <property type="entry name" value="NAD(P)-binding Rossmann-like Domain"/>
    <property type="match status" value="1"/>
</dbReference>
<proteinExistence type="predicted"/>
<reference evidence="2 3" key="1">
    <citation type="submission" date="2017-10" db="EMBL/GenBank/DDBJ databases">
        <authorList>
            <person name="Banno H."/>
            <person name="Chua N.-H."/>
        </authorList>
    </citation>
    <scope>NUCLEOTIDE SEQUENCE [LARGE SCALE GENOMIC DNA]</scope>
    <source>
        <strain evidence="2 3">YW11</strain>
    </source>
</reference>
<protein>
    <submittedName>
        <fullName evidence="2">NADPH:quinone oxidoreductase</fullName>
    </submittedName>
</protein>
<evidence type="ECO:0000313" key="3">
    <source>
        <dbReference type="Proteomes" id="UP000223527"/>
    </source>
</evidence>
<dbReference type="InterPro" id="IPR013154">
    <property type="entry name" value="ADH-like_N"/>
</dbReference>
<dbReference type="PANTHER" id="PTHR43677:SF4">
    <property type="entry name" value="QUINONE OXIDOREDUCTASE-LIKE PROTEIN 2"/>
    <property type="match status" value="1"/>
</dbReference>
<dbReference type="InterPro" id="IPR036291">
    <property type="entry name" value="NAD(P)-bd_dom_sf"/>
</dbReference>
<dbReference type="GO" id="GO:0016491">
    <property type="term" value="F:oxidoreductase activity"/>
    <property type="evidence" value="ECO:0007669"/>
    <property type="project" value="InterPro"/>
</dbReference>
<dbReference type="RefSeq" id="WP_099095038.1">
    <property type="nucleotide sequence ID" value="NZ_PDNU01000010.1"/>
</dbReference>
<dbReference type="InterPro" id="IPR002364">
    <property type="entry name" value="Quin_OxRdtase/zeta-crystal_CS"/>
</dbReference>
<dbReference type="InterPro" id="IPR020843">
    <property type="entry name" value="ER"/>
</dbReference>
<comment type="caution">
    <text evidence="2">The sequence shown here is derived from an EMBL/GenBank/DDBJ whole genome shotgun (WGS) entry which is preliminary data.</text>
</comment>
<dbReference type="GO" id="GO:0008270">
    <property type="term" value="F:zinc ion binding"/>
    <property type="evidence" value="ECO:0007669"/>
    <property type="project" value="InterPro"/>
</dbReference>
<organism evidence="2 3">
    <name type="scientific">Teichococcus rhizosphaerae</name>
    <dbReference type="NCBI Taxonomy" id="1335062"/>
    <lineage>
        <taxon>Bacteria</taxon>
        <taxon>Pseudomonadati</taxon>
        <taxon>Pseudomonadota</taxon>
        <taxon>Alphaproteobacteria</taxon>
        <taxon>Acetobacterales</taxon>
        <taxon>Roseomonadaceae</taxon>
        <taxon>Roseomonas</taxon>
    </lineage>
</organism>
<dbReference type="Pfam" id="PF00107">
    <property type="entry name" value="ADH_zinc_N"/>
    <property type="match status" value="1"/>
</dbReference>
<dbReference type="EMBL" id="PDNU01000010">
    <property type="protein sequence ID" value="PHK95442.1"/>
    <property type="molecule type" value="Genomic_DNA"/>
</dbReference>
<dbReference type="SMART" id="SM00829">
    <property type="entry name" value="PKS_ER"/>
    <property type="match status" value="1"/>
</dbReference>
<feature type="domain" description="Enoyl reductase (ER)" evidence="1">
    <location>
        <begin position="10"/>
        <end position="322"/>
    </location>
</feature>
<gene>
    <name evidence="2" type="ORF">CR162_08110</name>
</gene>
<evidence type="ECO:0000259" key="1">
    <source>
        <dbReference type="SMART" id="SM00829"/>
    </source>
</evidence>
<dbReference type="PANTHER" id="PTHR43677">
    <property type="entry name" value="SHORT-CHAIN DEHYDROGENASE/REDUCTASE"/>
    <property type="match status" value="1"/>
</dbReference>
<dbReference type="Gene3D" id="3.90.180.10">
    <property type="entry name" value="Medium-chain alcohol dehydrogenases, catalytic domain"/>
    <property type="match status" value="1"/>
</dbReference>
<dbReference type="PROSITE" id="PS01162">
    <property type="entry name" value="QOR_ZETA_CRYSTAL"/>
    <property type="match status" value="1"/>
</dbReference>
<evidence type="ECO:0000313" key="2">
    <source>
        <dbReference type="EMBL" id="PHK95442.1"/>
    </source>
</evidence>
<dbReference type="SUPFAM" id="SSF51735">
    <property type="entry name" value="NAD(P)-binding Rossmann-fold domains"/>
    <property type="match status" value="1"/>
</dbReference>
<sequence>MKAMLCHAYGPPSGLRAGELPEPAPGPGEVLLRVDACGVNFPDLLLVEGRYQQKPPLPFAPGGEVFGTVAALGEGVSGPPVGSRAAALITWGGFAEAVAIEAARIVPVPEGVAPEAAASVCLAYGTVLHALRDRGALRAGETLLVLGAAGGTGMAAIQIGRLLGARVIAAASTEEKRRACLEQGAEAAIDYTAEGWRDALKRLTGGRGVDVVFDPVGGAQAEPALRSMAWRGRYLVVGFAAGEIPRLPFNLALLKGCAIVGVFYGEFARREPEANRALLAELFAWVAEGRLAPHVSATYPLEQAAAALEALAARQATGKLVLLTHAATPPAGHPAAPPGGAAR</sequence>
<name>A0A2C6Y3R0_9PROT</name>
<dbReference type="CDD" id="cd08241">
    <property type="entry name" value="QOR1"/>
    <property type="match status" value="1"/>
</dbReference>
<dbReference type="Pfam" id="PF08240">
    <property type="entry name" value="ADH_N"/>
    <property type="match status" value="1"/>
</dbReference>
<accession>A0A2C6Y3R0</accession>
<dbReference type="InterPro" id="IPR051397">
    <property type="entry name" value="Zn-ADH-like_protein"/>
</dbReference>
<dbReference type="OrthoDB" id="4190732at2"/>
<dbReference type="Proteomes" id="UP000223527">
    <property type="component" value="Unassembled WGS sequence"/>
</dbReference>